<proteinExistence type="inferred from homology"/>
<reference evidence="5 6" key="1">
    <citation type="submission" date="2023-07" db="EMBL/GenBank/DDBJ databases">
        <title>Genomic Encyclopedia of Type Strains, Phase IV (KMG-IV): sequencing the most valuable type-strain genomes for metagenomic binning, comparative biology and taxonomic classification.</title>
        <authorList>
            <person name="Goeker M."/>
        </authorList>
    </citation>
    <scope>NUCLEOTIDE SEQUENCE [LARGE SCALE GENOMIC DNA]</scope>
    <source>
        <strain evidence="5 6">DSM 18695</strain>
    </source>
</reference>
<dbReference type="Pfam" id="PF00491">
    <property type="entry name" value="Arginase"/>
    <property type="match status" value="1"/>
</dbReference>
<dbReference type="InterPro" id="IPR020855">
    <property type="entry name" value="Ureohydrolase_Mn_BS"/>
</dbReference>
<evidence type="ECO:0000256" key="2">
    <source>
        <dbReference type="ARBA" id="ARBA00022723"/>
    </source>
</evidence>
<evidence type="ECO:0000256" key="4">
    <source>
        <dbReference type="RuleBase" id="RU003684"/>
    </source>
</evidence>
<dbReference type="PROSITE" id="PS01053">
    <property type="entry name" value="ARGINASE_1"/>
    <property type="match status" value="1"/>
</dbReference>
<dbReference type="PIRSF" id="PIRSF036979">
    <property type="entry name" value="Arginase"/>
    <property type="match status" value="1"/>
</dbReference>
<gene>
    <name evidence="5" type="ORF">QO010_000339</name>
</gene>
<dbReference type="CDD" id="cd11593">
    <property type="entry name" value="Agmatinase-like_2"/>
    <property type="match status" value="1"/>
</dbReference>
<evidence type="ECO:0000313" key="6">
    <source>
        <dbReference type="Proteomes" id="UP001228905"/>
    </source>
</evidence>
<dbReference type="InterPro" id="IPR006035">
    <property type="entry name" value="Ureohydrolase"/>
</dbReference>
<dbReference type="PANTHER" id="PTHR11358">
    <property type="entry name" value="ARGINASE/AGMATINASE"/>
    <property type="match status" value="1"/>
</dbReference>
<comment type="similarity">
    <text evidence="1">Belongs to the arginase family. Agmatinase subfamily.</text>
</comment>
<dbReference type="Proteomes" id="UP001228905">
    <property type="component" value="Unassembled WGS sequence"/>
</dbReference>
<comment type="caution">
    <text evidence="5">The sequence shown here is derived from an EMBL/GenBank/DDBJ whole genome shotgun (WGS) entry which is preliminary data.</text>
</comment>
<evidence type="ECO:0000256" key="1">
    <source>
        <dbReference type="ARBA" id="ARBA00009227"/>
    </source>
</evidence>
<keyword evidence="3 4" id="KW-0378">Hydrolase</keyword>
<dbReference type="InterPro" id="IPR023696">
    <property type="entry name" value="Ureohydrolase_dom_sf"/>
</dbReference>
<dbReference type="PANTHER" id="PTHR11358:SF26">
    <property type="entry name" value="GUANIDINO ACID HYDROLASE, MITOCHONDRIAL"/>
    <property type="match status" value="1"/>
</dbReference>
<sequence length="272" mass="28933">MTKLSLLGVPHDGNSSFMRGPAEAPPLIRAELFSDCYGGSSETGVDLLADGVILDHGDVAFDDGGDPWTAIELAVAAALEPGHPLITLGGDHAVTWPILMSVHRRHGPVSILHIDAHPDLYDAYQDNPRSHASPFARIMEQGLASRLVQVGLRAIHPDHRAQFERFGVEAIEARHCSPLPKLRFDGPVYISLDLDGLDPSCAPGVSHREPGGLTTRQVIELIQSIDAPIVGADIVEYNPRCDLGGMTATVAAKLVKEIGGMMVNARPASAGS</sequence>
<dbReference type="PROSITE" id="PS51409">
    <property type="entry name" value="ARGINASE_2"/>
    <property type="match status" value="1"/>
</dbReference>
<protein>
    <submittedName>
        <fullName evidence="5">Agmatinase</fullName>
    </submittedName>
</protein>
<dbReference type="SUPFAM" id="SSF52768">
    <property type="entry name" value="Arginase/deacetylase"/>
    <property type="match status" value="1"/>
</dbReference>
<evidence type="ECO:0000256" key="3">
    <source>
        <dbReference type="ARBA" id="ARBA00022801"/>
    </source>
</evidence>
<name>A0ABU0IKQ2_9CAUL</name>
<dbReference type="EMBL" id="JAUSVS010000001">
    <property type="protein sequence ID" value="MDQ0462591.1"/>
    <property type="molecule type" value="Genomic_DNA"/>
</dbReference>
<dbReference type="RefSeq" id="WP_307345108.1">
    <property type="nucleotide sequence ID" value="NZ_JAUSVS010000001.1"/>
</dbReference>
<evidence type="ECO:0000313" key="5">
    <source>
        <dbReference type="EMBL" id="MDQ0462591.1"/>
    </source>
</evidence>
<dbReference type="Gene3D" id="3.40.800.10">
    <property type="entry name" value="Ureohydrolase domain"/>
    <property type="match status" value="1"/>
</dbReference>
<organism evidence="5 6">
    <name type="scientific">Caulobacter ginsengisoli</name>
    <dbReference type="NCBI Taxonomy" id="400775"/>
    <lineage>
        <taxon>Bacteria</taxon>
        <taxon>Pseudomonadati</taxon>
        <taxon>Pseudomonadota</taxon>
        <taxon>Alphaproteobacteria</taxon>
        <taxon>Caulobacterales</taxon>
        <taxon>Caulobacteraceae</taxon>
        <taxon>Caulobacter</taxon>
    </lineage>
</organism>
<keyword evidence="2" id="KW-0479">Metal-binding</keyword>
<keyword evidence="6" id="KW-1185">Reference proteome</keyword>
<accession>A0ABU0IKQ2</accession>